<keyword evidence="6" id="KW-1185">Reference proteome</keyword>
<dbReference type="Proteomes" id="UP000035540">
    <property type="component" value="Chromosome"/>
</dbReference>
<dbReference type="PANTHER" id="PTHR20842">
    <property type="entry name" value="PROTEASE S51 ALPHA-ASPARTYL DIPEPTIDASE"/>
    <property type="match status" value="1"/>
</dbReference>
<dbReference type="STRING" id="136857.CTEST_09370"/>
<evidence type="ECO:0000256" key="4">
    <source>
        <dbReference type="ARBA" id="ARBA00022825"/>
    </source>
</evidence>
<comment type="similarity">
    <text evidence="1">Belongs to the peptidase S51 family.</text>
</comment>
<keyword evidence="3 5" id="KW-0378">Hydrolase</keyword>
<dbReference type="GO" id="GO:0008236">
    <property type="term" value="F:serine-type peptidase activity"/>
    <property type="evidence" value="ECO:0007669"/>
    <property type="project" value="UniProtKB-KW"/>
</dbReference>
<dbReference type="KEGG" id="cted:CTEST_09370"/>
<evidence type="ECO:0000256" key="3">
    <source>
        <dbReference type="ARBA" id="ARBA00022801"/>
    </source>
</evidence>
<dbReference type="InterPro" id="IPR029062">
    <property type="entry name" value="Class_I_gatase-like"/>
</dbReference>
<dbReference type="SUPFAM" id="SSF52317">
    <property type="entry name" value="Class I glutamine amidotransferase-like"/>
    <property type="match status" value="1"/>
</dbReference>
<sequence length="210" mass="21861">MALLLLSRGVGAVPDFISSHIPKPTDDIRIGYLNDAAAPYAGAEFVAAEREQIAELGYALTDITVADFDEPGGFAAALDTIDALYVAGGETFALLAALRRHGGDTVVAEKVSRGLPYIGSSAGSIVTGPSVEPASLMDDPSLAPDLDDWAGLGLVDRVIIPHADGQLPPYPASLIAQIKDTYGASFPLTFLNDDQALLVENGQSRLIASP</sequence>
<name>A0A0G3H7D2_9CORY</name>
<dbReference type="Gene3D" id="3.40.50.880">
    <property type="match status" value="1"/>
</dbReference>
<organism evidence="5 6">
    <name type="scientific">Corynebacterium testudinoris</name>
    <dbReference type="NCBI Taxonomy" id="136857"/>
    <lineage>
        <taxon>Bacteria</taxon>
        <taxon>Bacillati</taxon>
        <taxon>Actinomycetota</taxon>
        <taxon>Actinomycetes</taxon>
        <taxon>Mycobacteriales</taxon>
        <taxon>Corynebacteriaceae</taxon>
        <taxon>Corynebacterium</taxon>
    </lineage>
</organism>
<dbReference type="RefSeq" id="WP_047253499.1">
    <property type="nucleotide sequence ID" value="NZ_CP011545.1"/>
</dbReference>
<reference evidence="6" key="2">
    <citation type="submission" date="2015-05" db="EMBL/GenBank/DDBJ databases">
        <title>Complete genome sequence of Corynebacterium testudinoris DSM 44614, recovered from necrotic lesions in the mouth of a tortoise.</title>
        <authorList>
            <person name="Ruckert C."/>
            <person name="Albersmeier A."/>
            <person name="Winkler A."/>
            <person name="Tauch A."/>
        </authorList>
    </citation>
    <scope>NUCLEOTIDE SEQUENCE [LARGE SCALE GENOMIC DNA]</scope>
    <source>
        <strain evidence="6">DSM 44614</strain>
    </source>
</reference>
<evidence type="ECO:0000256" key="2">
    <source>
        <dbReference type="ARBA" id="ARBA00022670"/>
    </source>
</evidence>
<reference evidence="5 6" key="1">
    <citation type="journal article" date="2015" name="Genome Announc.">
        <title>Complete Genome Sequence of the Type Strain Corynebacterium testudinoris DSM 44614, Recovered from Necrotic Lesions in the Mouth of a Tortoise.</title>
        <authorList>
            <person name="Ruckert C."/>
            <person name="Kriete M."/>
            <person name="Jaenicke S."/>
            <person name="Winkler A."/>
            <person name="Tauch A."/>
        </authorList>
    </citation>
    <scope>NUCLEOTIDE SEQUENCE [LARGE SCALE GENOMIC DNA]</scope>
    <source>
        <strain evidence="5 6">DSM 44614</strain>
    </source>
</reference>
<gene>
    <name evidence="5" type="ORF">CTEST_09370</name>
</gene>
<dbReference type="OrthoDB" id="3373764at2"/>
<evidence type="ECO:0000313" key="5">
    <source>
        <dbReference type="EMBL" id="AKK09301.1"/>
    </source>
</evidence>
<protein>
    <submittedName>
        <fullName evidence="5">Peptidase E</fullName>
        <ecNumber evidence="5">3.4.13.21</ecNumber>
    </submittedName>
</protein>
<dbReference type="InterPro" id="IPR005320">
    <property type="entry name" value="Peptidase_S51"/>
</dbReference>
<dbReference type="GO" id="GO:0006508">
    <property type="term" value="P:proteolysis"/>
    <property type="evidence" value="ECO:0007669"/>
    <property type="project" value="UniProtKB-KW"/>
</dbReference>
<accession>A0A0G3H7D2</accession>
<dbReference type="GO" id="GO:0016805">
    <property type="term" value="F:dipeptidase activity"/>
    <property type="evidence" value="ECO:0007669"/>
    <property type="project" value="UniProtKB-KW"/>
</dbReference>
<dbReference type="AlphaFoldDB" id="A0A0G3H7D2"/>
<keyword evidence="4" id="KW-0720">Serine protease</keyword>
<dbReference type="PATRIC" id="fig|136857.5.peg.1861"/>
<evidence type="ECO:0000256" key="1">
    <source>
        <dbReference type="ARBA" id="ARBA00006534"/>
    </source>
</evidence>
<keyword evidence="5" id="KW-0224">Dipeptidase</keyword>
<dbReference type="CDD" id="cd03129">
    <property type="entry name" value="GAT1_Peptidase_E_like"/>
    <property type="match status" value="1"/>
</dbReference>
<dbReference type="Pfam" id="PF03575">
    <property type="entry name" value="Peptidase_S51"/>
    <property type="match status" value="1"/>
</dbReference>
<dbReference type="EC" id="3.4.13.21" evidence="5"/>
<dbReference type="PANTHER" id="PTHR20842:SF0">
    <property type="entry name" value="ALPHA-ASPARTYL DIPEPTIDASE"/>
    <property type="match status" value="1"/>
</dbReference>
<keyword evidence="2" id="KW-0645">Protease</keyword>
<evidence type="ECO:0000313" key="6">
    <source>
        <dbReference type="Proteomes" id="UP000035540"/>
    </source>
</evidence>
<proteinExistence type="inferred from homology"/>
<dbReference type="EMBL" id="CP011545">
    <property type="protein sequence ID" value="AKK09301.1"/>
    <property type="molecule type" value="Genomic_DNA"/>
</dbReference>